<comment type="similarity">
    <text evidence="4">Belongs to the cytochrome P450 family.</text>
</comment>
<dbReference type="PANTHER" id="PTHR24305">
    <property type="entry name" value="CYTOCHROME P450"/>
    <property type="match status" value="1"/>
</dbReference>
<dbReference type="Proteomes" id="UP001295794">
    <property type="component" value="Unassembled WGS sequence"/>
</dbReference>
<evidence type="ECO:0000256" key="6">
    <source>
        <dbReference type="ARBA" id="ARBA00022692"/>
    </source>
</evidence>
<sequence>MITAILVTIPLALLSYIGFFLGRILYRNWSSPLYFVDGPACANPVLGHFKLISDVPEITNEWRERFGATFMAKGFFGANELHTKDVKAVAHIVTQGAIYQRTQMSLALVEQLLGRGILSVEHDEHKRQRRILNPAFGVPQIRMMTKVFIEKGNMLRDLLRQEISAGSERAMADLSGWFRQVTLDIIGEAGFGYRFNSLESRGQDEAELSTVVRLLFHSPNANLYQAVQVAQAIFPVLRFVPLPGGQIIRFTQTKLREIGKQILHKSRRESAAAPGEKNPVKGQNLLSLLLKANMSSGIPASQRLSDEEVISQIPTFFLAGHETTSTALAWAVHALSQHPNVQEKLRQELFSLPTGKPSMDELNALPFLENFVRETMRLYTPAVFIQRMATRDDVVPLSKPYADRWGVSHDSLPIRKGQVFTIPILAINTDKETWGDDALEFKPDRWDRLPDKAHSVPGVWANQMTFFAGPHNCIGFRFSLVEQKAILFTLLRAFEFTPGAPVVGATMTGVLQRPVSFVPGKAGLVSTGQFPIVIREYTGEDARAV</sequence>
<keyword evidence="7 13" id="KW-0479">Metal-binding</keyword>
<dbReference type="GO" id="GO:0016020">
    <property type="term" value="C:membrane"/>
    <property type="evidence" value="ECO:0007669"/>
    <property type="project" value="UniProtKB-SubCell"/>
</dbReference>
<dbReference type="PANTHER" id="PTHR24305:SF166">
    <property type="entry name" value="CYTOCHROME P450 12A4, MITOCHONDRIAL-RELATED"/>
    <property type="match status" value="1"/>
</dbReference>
<keyword evidence="12" id="KW-0472">Membrane</keyword>
<dbReference type="InterPro" id="IPR036396">
    <property type="entry name" value="Cyt_P450_sf"/>
</dbReference>
<dbReference type="GO" id="GO:0004497">
    <property type="term" value="F:monooxygenase activity"/>
    <property type="evidence" value="ECO:0007669"/>
    <property type="project" value="UniProtKB-KW"/>
</dbReference>
<protein>
    <recommendedName>
        <fullName evidence="16">Cytochrome P450</fullName>
    </recommendedName>
</protein>
<dbReference type="GO" id="GO:0016705">
    <property type="term" value="F:oxidoreductase activity, acting on paired donors, with incorporation or reduction of molecular oxygen"/>
    <property type="evidence" value="ECO:0007669"/>
    <property type="project" value="InterPro"/>
</dbReference>
<keyword evidence="6" id="KW-0812">Transmembrane</keyword>
<dbReference type="InterPro" id="IPR002401">
    <property type="entry name" value="Cyt_P450_E_grp-I"/>
</dbReference>
<evidence type="ECO:0000256" key="12">
    <source>
        <dbReference type="ARBA" id="ARBA00023136"/>
    </source>
</evidence>
<evidence type="ECO:0000313" key="15">
    <source>
        <dbReference type="Proteomes" id="UP001295794"/>
    </source>
</evidence>
<keyword evidence="9" id="KW-0560">Oxidoreductase</keyword>
<dbReference type="AlphaFoldDB" id="A0AAD2JZ08"/>
<evidence type="ECO:0000256" key="9">
    <source>
        <dbReference type="ARBA" id="ARBA00023002"/>
    </source>
</evidence>
<keyword evidence="11" id="KW-0503">Monooxygenase</keyword>
<dbReference type="GO" id="GO:0020037">
    <property type="term" value="F:heme binding"/>
    <property type="evidence" value="ECO:0007669"/>
    <property type="project" value="InterPro"/>
</dbReference>
<evidence type="ECO:0000256" key="1">
    <source>
        <dbReference type="ARBA" id="ARBA00001971"/>
    </source>
</evidence>
<keyword evidence="5 13" id="KW-0349">Heme</keyword>
<organism evidence="14 15">
    <name type="scientific">Mycena citricolor</name>
    <dbReference type="NCBI Taxonomy" id="2018698"/>
    <lineage>
        <taxon>Eukaryota</taxon>
        <taxon>Fungi</taxon>
        <taxon>Dikarya</taxon>
        <taxon>Basidiomycota</taxon>
        <taxon>Agaricomycotina</taxon>
        <taxon>Agaricomycetes</taxon>
        <taxon>Agaricomycetidae</taxon>
        <taxon>Agaricales</taxon>
        <taxon>Marasmiineae</taxon>
        <taxon>Mycenaceae</taxon>
        <taxon>Mycena</taxon>
    </lineage>
</organism>
<evidence type="ECO:0000256" key="5">
    <source>
        <dbReference type="ARBA" id="ARBA00022617"/>
    </source>
</evidence>
<dbReference type="GO" id="GO:0005506">
    <property type="term" value="F:iron ion binding"/>
    <property type="evidence" value="ECO:0007669"/>
    <property type="project" value="InterPro"/>
</dbReference>
<evidence type="ECO:0000256" key="7">
    <source>
        <dbReference type="ARBA" id="ARBA00022723"/>
    </source>
</evidence>
<evidence type="ECO:0000256" key="13">
    <source>
        <dbReference type="PIRSR" id="PIRSR602401-1"/>
    </source>
</evidence>
<evidence type="ECO:0000256" key="8">
    <source>
        <dbReference type="ARBA" id="ARBA00022989"/>
    </source>
</evidence>
<comment type="pathway">
    <text evidence="3">Secondary metabolite biosynthesis; terpenoid biosynthesis.</text>
</comment>
<dbReference type="Gene3D" id="1.10.630.10">
    <property type="entry name" value="Cytochrome P450"/>
    <property type="match status" value="1"/>
</dbReference>
<proteinExistence type="inferred from homology"/>
<keyword evidence="15" id="KW-1185">Reference proteome</keyword>
<dbReference type="Pfam" id="PF00067">
    <property type="entry name" value="p450"/>
    <property type="match status" value="1"/>
</dbReference>
<dbReference type="InterPro" id="IPR050121">
    <property type="entry name" value="Cytochrome_P450_monoxygenase"/>
</dbReference>
<dbReference type="PRINTS" id="PR00463">
    <property type="entry name" value="EP450I"/>
</dbReference>
<reference evidence="14" key="1">
    <citation type="submission" date="2023-11" db="EMBL/GenBank/DDBJ databases">
        <authorList>
            <person name="De Vega J J."/>
            <person name="De Vega J J."/>
        </authorList>
    </citation>
    <scope>NUCLEOTIDE SEQUENCE</scope>
</reference>
<dbReference type="PRINTS" id="PR00385">
    <property type="entry name" value="P450"/>
</dbReference>
<evidence type="ECO:0008006" key="16">
    <source>
        <dbReference type="Google" id="ProtNLM"/>
    </source>
</evidence>
<feature type="binding site" description="axial binding residue" evidence="13">
    <location>
        <position position="473"/>
    </location>
    <ligand>
        <name>heme</name>
        <dbReference type="ChEBI" id="CHEBI:30413"/>
    </ligand>
    <ligandPart>
        <name>Fe</name>
        <dbReference type="ChEBI" id="CHEBI:18248"/>
    </ligandPart>
</feature>
<evidence type="ECO:0000256" key="11">
    <source>
        <dbReference type="ARBA" id="ARBA00023033"/>
    </source>
</evidence>
<evidence type="ECO:0000256" key="10">
    <source>
        <dbReference type="ARBA" id="ARBA00023004"/>
    </source>
</evidence>
<keyword evidence="10 13" id="KW-0408">Iron</keyword>
<evidence type="ECO:0000256" key="3">
    <source>
        <dbReference type="ARBA" id="ARBA00004721"/>
    </source>
</evidence>
<dbReference type="InterPro" id="IPR001128">
    <property type="entry name" value="Cyt_P450"/>
</dbReference>
<dbReference type="EMBL" id="CAVNYO010000138">
    <property type="protein sequence ID" value="CAK5269096.1"/>
    <property type="molecule type" value="Genomic_DNA"/>
</dbReference>
<name>A0AAD2JZ08_9AGAR</name>
<evidence type="ECO:0000256" key="2">
    <source>
        <dbReference type="ARBA" id="ARBA00004370"/>
    </source>
</evidence>
<keyword evidence="8" id="KW-1133">Transmembrane helix</keyword>
<comment type="caution">
    <text evidence="14">The sequence shown here is derived from an EMBL/GenBank/DDBJ whole genome shotgun (WGS) entry which is preliminary data.</text>
</comment>
<accession>A0AAD2JZ08</accession>
<comment type="cofactor">
    <cofactor evidence="1 13">
        <name>heme</name>
        <dbReference type="ChEBI" id="CHEBI:30413"/>
    </cofactor>
</comment>
<dbReference type="SUPFAM" id="SSF48264">
    <property type="entry name" value="Cytochrome P450"/>
    <property type="match status" value="1"/>
</dbReference>
<evidence type="ECO:0000256" key="4">
    <source>
        <dbReference type="ARBA" id="ARBA00010617"/>
    </source>
</evidence>
<comment type="subcellular location">
    <subcellularLocation>
        <location evidence="2">Membrane</location>
    </subcellularLocation>
</comment>
<evidence type="ECO:0000313" key="14">
    <source>
        <dbReference type="EMBL" id="CAK5269096.1"/>
    </source>
</evidence>
<gene>
    <name evidence="14" type="ORF">MYCIT1_LOCUS12579</name>
</gene>